<dbReference type="SUPFAM" id="SSF50939">
    <property type="entry name" value="Sialidases"/>
    <property type="match status" value="1"/>
</dbReference>
<gene>
    <name evidence="2" type="ORF">FAES_1974</name>
</gene>
<dbReference type="EMBL" id="HE796683">
    <property type="protein sequence ID" value="CCG99983.1"/>
    <property type="molecule type" value="Genomic_DNA"/>
</dbReference>
<name>I0K780_9BACT</name>
<dbReference type="HOGENOM" id="CLU_064269_0_0_10"/>
<organism evidence="2 3">
    <name type="scientific">Fibrella aestuarina BUZ 2</name>
    <dbReference type="NCBI Taxonomy" id="1166018"/>
    <lineage>
        <taxon>Bacteria</taxon>
        <taxon>Pseudomonadati</taxon>
        <taxon>Bacteroidota</taxon>
        <taxon>Cytophagia</taxon>
        <taxon>Cytophagales</taxon>
        <taxon>Spirosomataceae</taxon>
        <taxon>Fibrella</taxon>
    </lineage>
</organism>
<evidence type="ECO:0000256" key="1">
    <source>
        <dbReference type="SAM" id="MobiDB-lite"/>
    </source>
</evidence>
<dbReference type="Proteomes" id="UP000011058">
    <property type="component" value="Chromosome"/>
</dbReference>
<feature type="region of interest" description="Disordered" evidence="1">
    <location>
        <begin position="1"/>
        <end position="31"/>
    </location>
</feature>
<dbReference type="eggNOG" id="COG4447">
    <property type="taxonomic scope" value="Bacteria"/>
</dbReference>
<dbReference type="STRING" id="1166018.FAES_1974"/>
<dbReference type="CDD" id="cd15482">
    <property type="entry name" value="Sialidase_non-viral"/>
    <property type="match status" value="1"/>
</dbReference>
<dbReference type="InterPro" id="IPR015943">
    <property type="entry name" value="WD40/YVTN_repeat-like_dom_sf"/>
</dbReference>
<dbReference type="AlphaFoldDB" id="I0K780"/>
<sequence>MYHNAQTREPQYPSYRRDDKSSQMSKTLSSTRYPQTKPMYARYLTLLAGLFLTLNGFAQWQPQSVGTTAHFRSISVPSATVAWIGGTKGTFVRTIDGGRTWQAGNVPNADACDFRDVKAFDGQTAFLMSAGPAEKGQARIYKTTDGGQTWTIQYQTEQPGVFFDSMDFWDRQHGMAVSDPVEGRWFIVKTDDGGRTWQRIPAAALPPMEPNEAAFAASGTNLIVQGSQHVWLVSGGGPAGRVFRSTDRGRTWAVSTTPIPGGEMTGPVGMQFQNKDVGMIVGGTFKPQTEQPQPNAAITRDGGRTWQPVTQLDPAGLKESVAFLPGNRILVVGSSGTTLSADGGRTWQKLDTEPYYSVACVGNTCYVVGAKGRVAKRVFK</sequence>
<protein>
    <recommendedName>
        <fullName evidence="4">Oxidoreductase</fullName>
    </recommendedName>
</protein>
<evidence type="ECO:0000313" key="2">
    <source>
        <dbReference type="EMBL" id="CCG99983.1"/>
    </source>
</evidence>
<keyword evidence="3" id="KW-1185">Reference proteome</keyword>
<dbReference type="PANTHER" id="PTHR47199">
    <property type="entry name" value="PHOTOSYSTEM II STABILITY/ASSEMBLY FACTOR HCF136, CHLOROPLASTIC"/>
    <property type="match status" value="1"/>
</dbReference>
<dbReference type="InterPro" id="IPR036278">
    <property type="entry name" value="Sialidase_sf"/>
</dbReference>
<evidence type="ECO:0008006" key="4">
    <source>
        <dbReference type="Google" id="ProtNLM"/>
    </source>
</evidence>
<dbReference type="PANTHER" id="PTHR47199:SF2">
    <property type="entry name" value="PHOTOSYSTEM II STABILITY_ASSEMBLY FACTOR HCF136, CHLOROPLASTIC"/>
    <property type="match status" value="1"/>
</dbReference>
<evidence type="ECO:0000313" key="3">
    <source>
        <dbReference type="Proteomes" id="UP000011058"/>
    </source>
</evidence>
<dbReference type="SUPFAM" id="SSF110296">
    <property type="entry name" value="Oligoxyloglucan reducing end-specific cellobiohydrolase"/>
    <property type="match status" value="1"/>
</dbReference>
<proteinExistence type="predicted"/>
<dbReference type="KEGG" id="fae:FAES_1974"/>
<dbReference type="Gene3D" id="2.130.10.10">
    <property type="entry name" value="YVTN repeat-like/Quinoprotein amine dehydrogenase"/>
    <property type="match status" value="2"/>
</dbReference>
<feature type="compositionally biased region" description="Polar residues" evidence="1">
    <location>
        <begin position="22"/>
        <end position="31"/>
    </location>
</feature>
<reference evidence="2 3" key="1">
    <citation type="journal article" date="2012" name="J. Bacteriol.">
        <title>Genome Sequence of Fibrella aestuarina BUZ 2T, a Filamentous Marine Bacterium.</title>
        <authorList>
            <person name="Filippini M."/>
            <person name="Qi W."/>
            <person name="Blom J."/>
            <person name="Goesmann A."/>
            <person name="Smits T.H."/>
            <person name="Bagheri H.C."/>
        </authorList>
    </citation>
    <scope>NUCLEOTIDE SEQUENCE [LARGE SCALE GENOMIC DNA]</scope>
    <source>
        <strain evidence="3">BUZ 2T</strain>
    </source>
</reference>
<accession>I0K780</accession>